<keyword evidence="5" id="KW-1185">Reference proteome</keyword>
<dbReference type="STRING" id="633149.Bresu_1276"/>
<name>D9QFA3_BRESC</name>
<dbReference type="OrthoDB" id="9786548at2"/>
<dbReference type="AlphaFoldDB" id="D9QFA3"/>
<dbReference type="EMBL" id="CP002102">
    <property type="protein sequence ID" value="ADL00588.1"/>
    <property type="molecule type" value="Genomic_DNA"/>
</dbReference>
<dbReference type="PANTHER" id="PTHR44591">
    <property type="entry name" value="STRESS RESPONSE REGULATOR PROTEIN 1"/>
    <property type="match status" value="1"/>
</dbReference>
<sequence length="268" mass="28847">MFAADAKTLSRIEPVVRRVLIADPNMASARLLLDIMKSLGAREVVTESDENRVMDHAREMEPGLIFTERSGARLDGEQLARRIRRSNLACRRAPIIMMTADATASSIKGARDSGIHEFLRKPFTSADLFKRVENVALKPRDWIEAVGYVGPDRRRFNSGEYAGPQKRTADKPATAAQAAVAVKDQAFRILAASLAQFDNDPMQAARAVKQQAETLKALAMKTSDARLAVAAAGLEGYLAQGAPTKAGLAAPISAILALAPPETLARAG</sequence>
<dbReference type="HOGENOM" id="CLU_1033233_0_0_5"/>
<dbReference type="InterPro" id="IPR050595">
    <property type="entry name" value="Bact_response_regulator"/>
</dbReference>
<comment type="caution">
    <text evidence="2">Lacks conserved residue(s) required for the propagation of feature annotation.</text>
</comment>
<protein>
    <submittedName>
        <fullName evidence="4">Response regulator receiver</fullName>
    </submittedName>
</protein>
<evidence type="ECO:0000313" key="5">
    <source>
        <dbReference type="Proteomes" id="UP000002696"/>
    </source>
</evidence>
<evidence type="ECO:0000256" key="1">
    <source>
        <dbReference type="ARBA" id="ARBA00022553"/>
    </source>
</evidence>
<reference evidence="5" key="1">
    <citation type="journal article" date="2011" name="J. Bacteriol.">
        <title>Genome sequences of eight morphologically diverse alphaproteobacteria.</title>
        <authorList>
            <consortium name="US DOE Joint Genome Institute"/>
            <person name="Brown P.J."/>
            <person name="Kysela D.T."/>
            <person name="Buechlein A."/>
            <person name="Hemmerich C."/>
            <person name="Brun Y.V."/>
        </authorList>
    </citation>
    <scope>NUCLEOTIDE SEQUENCE [LARGE SCALE GENOMIC DNA]</scope>
    <source>
        <strain evidence="5">ATCC 15264 / DSM 4735 / LMG 14903 / NBRC 16000 / CB 81</strain>
    </source>
</reference>
<proteinExistence type="predicted"/>
<keyword evidence="1" id="KW-0597">Phosphoprotein</keyword>
<evidence type="ECO:0000259" key="3">
    <source>
        <dbReference type="PROSITE" id="PS50110"/>
    </source>
</evidence>
<dbReference type="KEGG" id="bsb:Bresu_1276"/>
<dbReference type="SMART" id="SM00448">
    <property type="entry name" value="REC"/>
    <property type="match status" value="1"/>
</dbReference>
<dbReference type="RefSeq" id="WP_013268691.1">
    <property type="nucleotide sequence ID" value="NC_014375.1"/>
</dbReference>
<evidence type="ECO:0000313" key="4">
    <source>
        <dbReference type="EMBL" id="ADL00588.1"/>
    </source>
</evidence>
<dbReference type="eggNOG" id="COG0784">
    <property type="taxonomic scope" value="Bacteria"/>
</dbReference>
<gene>
    <name evidence="4" type="ordered locus">Bresu_1276</name>
</gene>
<feature type="domain" description="Response regulatory" evidence="3">
    <location>
        <begin position="18"/>
        <end position="136"/>
    </location>
</feature>
<dbReference type="InParanoid" id="D9QFA3"/>
<dbReference type="Pfam" id="PF00072">
    <property type="entry name" value="Response_reg"/>
    <property type="match status" value="1"/>
</dbReference>
<dbReference type="InterPro" id="IPR001789">
    <property type="entry name" value="Sig_transdc_resp-reg_receiver"/>
</dbReference>
<dbReference type="Gene3D" id="3.40.50.2300">
    <property type="match status" value="1"/>
</dbReference>
<organism evidence="4 5">
    <name type="scientific">Brevundimonas subvibrioides (strain ATCC 15264 / DSM 4735 / LMG 14903 / NBRC 16000 / CB 81)</name>
    <name type="common">Caulobacter subvibrioides</name>
    <dbReference type="NCBI Taxonomy" id="633149"/>
    <lineage>
        <taxon>Bacteria</taxon>
        <taxon>Pseudomonadati</taxon>
        <taxon>Pseudomonadota</taxon>
        <taxon>Alphaproteobacteria</taxon>
        <taxon>Caulobacterales</taxon>
        <taxon>Caulobacteraceae</taxon>
        <taxon>Brevundimonas</taxon>
    </lineage>
</organism>
<evidence type="ECO:0000256" key="2">
    <source>
        <dbReference type="PROSITE-ProRule" id="PRU00169"/>
    </source>
</evidence>
<accession>D9QFA3</accession>
<dbReference type="Proteomes" id="UP000002696">
    <property type="component" value="Chromosome"/>
</dbReference>
<dbReference type="InterPro" id="IPR011006">
    <property type="entry name" value="CheY-like_superfamily"/>
</dbReference>
<dbReference type="GO" id="GO:0000160">
    <property type="term" value="P:phosphorelay signal transduction system"/>
    <property type="evidence" value="ECO:0007669"/>
    <property type="project" value="InterPro"/>
</dbReference>
<dbReference type="CDD" id="cd17546">
    <property type="entry name" value="REC_hyHK_CKI1_RcsC-like"/>
    <property type="match status" value="1"/>
</dbReference>
<dbReference type="SUPFAM" id="SSF52172">
    <property type="entry name" value="CheY-like"/>
    <property type="match status" value="1"/>
</dbReference>
<dbReference type="BioCyc" id="BSUB633149:G1GM8-1271-MONOMER"/>
<dbReference type="PANTHER" id="PTHR44591:SF3">
    <property type="entry name" value="RESPONSE REGULATORY DOMAIN-CONTAINING PROTEIN"/>
    <property type="match status" value="1"/>
</dbReference>
<dbReference type="PROSITE" id="PS50110">
    <property type="entry name" value="RESPONSE_REGULATORY"/>
    <property type="match status" value="1"/>
</dbReference>